<dbReference type="PRINTS" id="PR00039">
    <property type="entry name" value="HTHLYSR"/>
</dbReference>
<dbReference type="EMBL" id="FQVN01000014">
    <property type="protein sequence ID" value="SHG80056.1"/>
    <property type="molecule type" value="Genomic_DNA"/>
</dbReference>
<keyword evidence="3 6" id="KW-0238">DNA-binding</keyword>
<proteinExistence type="inferred from homology"/>
<dbReference type="InterPro" id="IPR036390">
    <property type="entry name" value="WH_DNA-bd_sf"/>
</dbReference>
<evidence type="ECO:0000256" key="1">
    <source>
        <dbReference type="ARBA" id="ARBA00009437"/>
    </source>
</evidence>
<dbReference type="PANTHER" id="PTHR30346">
    <property type="entry name" value="TRANSCRIPTIONAL DUAL REGULATOR HCAR-RELATED"/>
    <property type="match status" value="1"/>
</dbReference>
<evidence type="ECO:0000259" key="5">
    <source>
        <dbReference type="PROSITE" id="PS50931"/>
    </source>
</evidence>
<gene>
    <name evidence="6" type="ORF">SAMN05444320_11426</name>
</gene>
<sequence>MELDTHHLRLVRAIGETGSLSKAAVLLGVSQPAVSYKLKRLETLLGQRLFERGGSAAVVPTPTGELLLRRALAVLPLMEDFLHDIESRAHNPVHSDQIRLGTVCTPVIERVLTVLNETFPMSRVSMLAYECSVLLLSMVAQHRLELAIVKEYPGFELDVPPGVRTEVITKDPSMVVLPAGHPFAERSEITLESLAGERWVLPPPGANRFHEYFRATCWSLGFVPNVTHTAETCAETNNAVRAGAVGLSQGVCEMNARNVLRPLTTNILDRRFIMAWHRDGPFADNGSAVAAAARTAYRDRLRSALTAYGCADFWADFRADPGAGLWAVSRRDPRT</sequence>
<dbReference type="InterPro" id="IPR005119">
    <property type="entry name" value="LysR_subst-bd"/>
</dbReference>
<organism evidence="6 7">
    <name type="scientific">Streptoalloteichus hindustanus</name>
    <dbReference type="NCBI Taxonomy" id="2017"/>
    <lineage>
        <taxon>Bacteria</taxon>
        <taxon>Bacillati</taxon>
        <taxon>Actinomycetota</taxon>
        <taxon>Actinomycetes</taxon>
        <taxon>Pseudonocardiales</taxon>
        <taxon>Pseudonocardiaceae</taxon>
        <taxon>Streptoalloteichus</taxon>
    </lineage>
</organism>
<keyword evidence="4" id="KW-0804">Transcription</keyword>
<accession>A0A1M5MS51</accession>
<keyword evidence="2" id="KW-0805">Transcription regulation</keyword>
<protein>
    <submittedName>
        <fullName evidence="6">DNA-binding transcriptional regulator, LysR family</fullName>
    </submittedName>
</protein>
<evidence type="ECO:0000313" key="7">
    <source>
        <dbReference type="Proteomes" id="UP000184501"/>
    </source>
</evidence>
<feature type="domain" description="HTH lysR-type" evidence="5">
    <location>
        <begin position="3"/>
        <end position="61"/>
    </location>
</feature>
<evidence type="ECO:0000313" key="6">
    <source>
        <dbReference type="EMBL" id="SHG80056.1"/>
    </source>
</evidence>
<comment type="similarity">
    <text evidence="1">Belongs to the LysR transcriptional regulatory family.</text>
</comment>
<evidence type="ECO:0000256" key="4">
    <source>
        <dbReference type="ARBA" id="ARBA00023163"/>
    </source>
</evidence>
<dbReference type="STRING" id="2017.SAMN05444320_11426"/>
<name>A0A1M5MS51_STRHI</name>
<dbReference type="Pfam" id="PF03466">
    <property type="entry name" value="LysR_substrate"/>
    <property type="match status" value="1"/>
</dbReference>
<dbReference type="GO" id="GO:0003700">
    <property type="term" value="F:DNA-binding transcription factor activity"/>
    <property type="evidence" value="ECO:0007669"/>
    <property type="project" value="InterPro"/>
</dbReference>
<dbReference type="InterPro" id="IPR000847">
    <property type="entry name" value="LysR_HTH_N"/>
</dbReference>
<dbReference type="GO" id="GO:0003677">
    <property type="term" value="F:DNA binding"/>
    <property type="evidence" value="ECO:0007669"/>
    <property type="project" value="UniProtKB-KW"/>
</dbReference>
<evidence type="ECO:0000256" key="3">
    <source>
        <dbReference type="ARBA" id="ARBA00023125"/>
    </source>
</evidence>
<dbReference type="SUPFAM" id="SSF46785">
    <property type="entry name" value="Winged helix' DNA-binding domain"/>
    <property type="match status" value="1"/>
</dbReference>
<evidence type="ECO:0000256" key="2">
    <source>
        <dbReference type="ARBA" id="ARBA00023015"/>
    </source>
</evidence>
<dbReference type="Gene3D" id="3.40.190.290">
    <property type="match status" value="1"/>
</dbReference>
<dbReference type="Gene3D" id="1.10.10.10">
    <property type="entry name" value="Winged helix-like DNA-binding domain superfamily/Winged helix DNA-binding domain"/>
    <property type="match status" value="1"/>
</dbReference>
<reference evidence="6 7" key="1">
    <citation type="submission" date="2016-11" db="EMBL/GenBank/DDBJ databases">
        <authorList>
            <person name="Jaros S."/>
            <person name="Januszkiewicz K."/>
            <person name="Wedrychowicz H."/>
        </authorList>
    </citation>
    <scope>NUCLEOTIDE SEQUENCE [LARGE SCALE GENOMIC DNA]</scope>
    <source>
        <strain evidence="6 7">DSM 44523</strain>
    </source>
</reference>
<dbReference type="PANTHER" id="PTHR30346:SF30">
    <property type="entry name" value="SMALL NEUTRAL PROTEASE REGULATORY PROTEIN"/>
    <property type="match status" value="1"/>
</dbReference>
<dbReference type="AlphaFoldDB" id="A0A1M5MS51"/>
<dbReference type="InterPro" id="IPR036388">
    <property type="entry name" value="WH-like_DNA-bd_sf"/>
</dbReference>
<dbReference type="GO" id="GO:0032993">
    <property type="term" value="C:protein-DNA complex"/>
    <property type="evidence" value="ECO:0007669"/>
    <property type="project" value="TreeGrafter"/>
</dbReference>
<dbReference type="Pfam" id="PF00126">
    <property type="entry name" value="HTH_1"/>
    <property type="match status" value="1"/>
</dbReference>
<dbReference type="SUPFAM" id="SSF53850">
    <property type="entry name" value="Periplasmic binding protein-like II"/>
    <property type="match status" value="1"/>
</dbReference>
<dbReference type="PROSITE" id="PS50931">
    <property type="entry name" value="HTH_LYSR"/>
    <property type="match status" value="1"/>
</dbReference>
<dbReference type="RefSeq" id="WP_073489316.1">
    <property type="nucleotide sequence ID" value="NZ_FQVN01000014.1"/>
</dbReference>
<dbReference type="Proteomes" id="UP000184501">
    <property type="component" value="Unassembled WGS sequence"/>
</dbReference>
<keyword evidence="7" id="KW-1185">Reference proteome</keyword>